<protein>
    <submittedName>
        <fullName evidence="2">Phosphatase</fullName>
    </submittedName>
</protein>
<dbReference type="InterPro" id="IPR043129">
    <property type="entry name" value="ATPase_NBD"/>
</dbReference>
<dbReference type="PANTHER" id="PTHR30005:SF0">
    <property type="entry name" value="RETROGRADE REGULATION PROTEIN 2"/>
    <property type="match status" value="1"/>
</dbReference>
<dbReference type="PANTHER" id="PTHR30005">
    <property type="entry name" value="EXOPOLYPHOSPHATASE"/>
    <property type="match status" value="1"/>
</dbReference>
<dbReference type="EMBL" id="JAGUCO010000001">
    <property type="protein sequence ID" value="MBS2097045.1"/>
    <property type="molecule type" value="Genomic_DNA"/>
</dbReference>
<dbReference type="Gene3D" id="3.30.420.150">
    <property type="entry name" value="Exopolyphosphatase. Domain 2"/>
    <property type="match status" value="1"/>
</dbReference>
<evidence type="ECO:0000313" key="2">
    <source>
        <dbReference type="EMBL" id="MBS2097045.1"/>
    </source>
</evidence>
<proteinExistence type="predicted"/>
<dbReference type="InterPro" id="IPR050273">
    <property type="entry name" value="GppA/Ppx_hydrolase"/>
</dbReference>
<comment type="caution">
    <text evidence="2">The sequence shown here is derived from an EMBL/GenBank/DDBJ whole genome shotgun (WGS) entry which is preliminary data.</text>
</comment>
<reference evidence="2 3" key="1">
    <citation type="journal article" date="2015" name="Int. J. Syst. Evol. Microbiol.">
        <title>Carboxylicivirga linearis sp. nov., isolated from a sea cucumber culture pond.</title>
        <authorList>
            <person name="Wang F.Q."/>
            <person name="Zhou Y.X."/>
            <person name="Lin X.Z."/>
            <person name="Chen G.J."/>
            <person name="Du Z.J."/>
        </authorList>
    </citation>
    <scope>NUCLEOTIDE SEQUENCE [LARGE SCALE GENOMIC DNA]</scope>
    <source>
        <strain evidence="2 3">FB218</strain>
    </source>
</reference>
<dbReference type="SUPFAM" id="SSF53067">
    <property type="entry name" value="Actin-like ATPase domain"/>
    <property type="match status" value="2"/>
</dbReference>
<dbReference type="Gene3D" id="3.30.420.40">
    <property type="match status" value="1"/>
</dbReference>
<dbReference type="Pfam" id="PF02541">
    <property type="entry name" value="Ppx-GppA"/>
    <property type="match status" value="1"/>
</dbReference>
<name>A0ABS5JQ86_9BACT</name>
<gene>
    <name evidence="2" type="ORF">KEM10_02070</name>
</gene>
<keyword evidence="3" id="KW-1185">Reference proteome</keyword>
<dbReference type="InterPro" id="IPR003695">
    <property type="entry name" value="Ppx_GppA_N"/>
</dbReference>
<evidence type="ECO:0000259" key="1">
    <source>
        <dbReference type="Pfam" id="PF02541"/>
    </source>
</evidence>
<dbReference type="CDD" id="cd24055">
    <property type="entry name" value="ASKHA_NBD_ChPPX-like"/>
    <property type="match status" value="1"/>
</dbReference>
<feature type="domain" description="Ppx/GppA phosphatase N-terminal" evidence="1">
    <location>
        <begin position="20"/>
        <end position="310"/>
    </location>
</feature>
<dbReference type="Proteomes" id="UP000708576">
    <property type="component" value="Unassembled WGS sequence"/>
</dbReference>
<accession>A0ABS5JQ86</accession>
<sequence length="313" mass="35648">MFFMRIAILDLGTNTINLLIVEQDGQESYQILHESKYPAKLGKGGINDRKILPEAMDRGILALKTHQKTMEPYHVEKVVCIATAAIRSASNGQEFVQKAKDECGLDINVIDGQKEAQLIFDGVKQVVPIGDERVMILDIGGGSNEFIIANKNGVLWKHSFDLGMARLLDRFQPSDPISEQEVMEVEKYIKKELALLYEAFEKYPCETLIGSSGSFDTIAGMIAAIHHPHLDMKKILTYHVPLNFVEELHQKFLKSTHAEREKMERMDLHRVEMIVLASIFINFIVHEFNIKTFWQCAFALKEGTIYQILRNKL</sequence>
<organism evidence="2 3">
    <name type="scientific">Carboxylicivirga linearis</name>
    <dbReference type="NCBI Taxonomy" id="1628157"/>
    <lineage>
        <taxon>Bacteria</taxon>
        <taxon>Pseudomonadati</taxon>
        <taxon>Bacteroidota</taxon>
        <taxon>Bacteroidia</taxon>
        <taxon>Marinilabiliales</taxon>
        <taxon>Marinilabiliaceae</taxon>
        <taxon>Carboxylicivirga</taxon>
    </lineage>
</organism>
<evidence type="ECO:0000313" key="3">
    <source>
        <dbReference type="Proteomes" id="UP000708576"/>
    </source>
</evidence>